<name>H0UM00_9BACT</name>
<reference evidence="1 2" key="1">
    <citation type="submission" date="2011-11" db="EMBL/GenBank/DDBJ databases">
        <title>The Noncontiguous Finished genome of Jonquetella anthropi DSM 22815.</title>
        <authorList>
            <consortium name="US DOE Joint Genome Institute (JGI-PGF)"/>
            <person name="Lucas S."/>
            <person name="Copeland A."/>
            <person name="Lapidus A."/>
            <person name="Glavina del Rio T."/>
            <person name="Dalin E."/>
            <person name="Tice H."/>
            <person name="Bruce D."/>
            <person name="Goodwin L."/>
            <person name="Pitluck S."/>
            <person name="Peters L."/>
            <person name="Mikhailova N."/>
            <person name="Held B."/>
            <person name="Kyrpides N."/>
            <person name="Mavromatis K."/>
            <person name="Ivanova N."/>
            <person name="Markowitz V."/>
            <person name="Cheng J.-F."/>
            <person name="Hugenholtz P."/>
            <person name="Woyke T."/>
            <person name="Wu D."/>
            <person name="Gronow S."/>
            <person name="Wellnitz S."/>
            <person name="Brambilla E."/>
            <person name="Klenk H.-P."/>
            <person name="Eisen J.A."/>
        </authorList>
    </citation>
    <scope>NUCLEOTIDE SEQUENCE [LARGE SCALE GENOMIC DNA]</scope>
    <source>
        <strain evidence="1 2">DSM 22815</strain>
    </source>
</reference>
<gene>
    <name evidence="1" type="ORF">JonanDRAFT_0111</name>
</gene>
<dbReference type="eggNOG" id="COG1959">
    <property type="taxonomic scope" value="Bacteria"/>
</dbReference>
<dbReference type="PROSITE" id="PS01332">
    <property type="entry name" value="HTH_RRF2_1"/>
    <property type="match status" value="1"/>
</dbReference>
<dbReference type="RefSeq" id="WP_008522349.1">
    <property type="nucleotide sequence ID" value="NZ_CM001376.1"/>
</dbReference>
<protein>
    <submittedName>
        <fullName evidence="1">Rrf2 family protein, putative transcriptional regulator</fullName>
    </submittedName>
</protein>
<sequence>MSPINPIVNLPEPLWLGLHALVALGREPEQPRTTETLSESIGCSKTHLSKVLQKLCHAGYVTALRGPGGGYQLALRPEKICMLHVFELLGGPFIPTGCTVDHHQNEPCLIGAMMDELTIAFRDYLATKTFYHLLRFYELTPEIRIGVSVSQRTGGSCRRAANERN</sequence>
<proteinExistence type="predicted"/>
<dbReference type="GO" id="GO:0003700">
    <property type="term" value="F:DNA-binding transcription factor activity"/>
    <property type="evidence" value="ECO:0007669"/>
    <property type="project" value="TreeGrafter"/>
</dbReference>
<dbReference type="EMBL" id="CM001376">
    <property type="protein sequence ID" value="EHM12542.1"/>
    <property type="molecule type" value="Genomic_DNA"/>
</dbReference>
<dbReference type="GO" id="GO:0005829">
    <property type="term" value="C:cytosol"/>
    <property type="evidence" value="ECO:0007669"/>
    <property type="project" value="TreeGrafter"/>
</dbReference>
<dbReference type="STRING" id="885272.JonanDRAFT_0111"/>
<dbReference type="Proteomes" id="UP000003806">
    <property type="component" value="Chromosome"/>
</dbReference>
<dbReference type="PANTHER" id="PTHR33221">
    <property type="entry name" value="WINGED HELIX-TURN-HELIX TRANSCRIPTIONAL REGULATOR, RRF2 FAMILY"/>
    <property type="match status" value="1"/>
</dbReference>
<dbReference type="InterPro" id="IPR036390">
    <property type="entry name" value="WH_DNA-bd_sf"/>
</dbReference>
<organism evidence="1 2">
    <name type="scientific">Jonquetella anthropi DSM 22815</name>
    <dbReference type="NCBI Taxonomy" id="885272"/>
    <lineage>
        <taxon>Bacteria</taxon>
        <taxon>Thermotogati</taxon>
        <taxon>Synergistota</taxon>
        <taxon>Synergistia</taxon>
        <taxon>Synergistales</taxon>
        <taxon>Dethiosulfovibrionaceae</taxon>
        <taxon>Jonquetella</taxon>
    </lineage>
</organism>
<dbReference type="Pfam" id="PF02082">
    <property type="entry name" value="Rrf2"/>
    <property type="match status" value="1"/>
</dbReference>
<dbReference type="AlphaFoldDB" id="H0UM00"/>
<dbReference type="SUPFAM" id="SSF46785">
    <property type="entry name" value="Winged helix' DNA-binding domain"/>
    <property type="match status" value="1"/>
</dbReference>
<dbReference type="HOGENOM" id="CLU_107144_2_1_0"/>
<keyword evidence="2" id="KW-1185">Reference proteome</keyword>
<dbReference type="PANTHER" id="PTHR33221:SF15">
    <property type="entry name" value="HTH-TYPE TRANSCRIPTIONAL REGULATOR YWGB-RELATED"/>
    <property type="match status" value="1"/>
</dbReference>
<accession>H0UM00</accession>
<dbReference type="Gene3D" id="1.10.10.10">
    <property type="entry name" value="Winged helix-like DNA-binding domain superfamily/Winged helix DNA-binding domain"/>
    <property type="match status" value="1"/>
</dbReference>
<dbReference type="InterPro" id="IPR036388">
    <property type="entry name" value="WH-like_DNA-bd_sf"/>
</dbReference>
<dbReference type="InterPro" id="IPR030489">
    <property type="entry name" value="TR_Rrf2-type_CS"/>
</dbReference>
<dbReference type="PROSITE" id="PS51197">
    <property type="entry name" value="HTH_RRF2_2"/>
    <property type="match status" value="1"/>
</dbReference>
<dbReference type="OrthoDB" id="9808360at2"/>
<evidence type="ECO:0000313" key="2">
    <source>
        <dbReference type="Proteomes" id="UP000003806"/>
    </source>
</evidence>
<evidence type="ECO:0000313" key="1">
    <source>
        <dbReference type="EMBL" id="EHM12542.1"/>
    </source>
</evidence>
<dbReference type="InterPro" id="IPR000944">
    <property type="entry name" value="Tscrpt_reg_Rrf2"/>
</dbReference>
<dbReference type="NCBIfam" id="TIGR00738">
    <property type="entry name" value="rrf2_super"/>
    <property type="match status" value="1"/>
</dbReference>